<gene>
    <name evidence="1" type="ORF">LCGC14_0282000</name>
</gene>
<reference evidence="1" key="1">
    <citation type="journal article" date="2015" name="Nature">
        <title>Complex archaea that bridge the gap between prokaryotes and eukaryotes.</title>
        <authorList>
            <person name="Spang A."/>
            <person name="Saw J.H."/>
            <person name="Jorgensen S.L."/>
            <person name="Zaremba-Niedzwiedzka K."/>
            <person name="Martijn J."/>
            <person name="Lind A.E."/>
            <person name="van Eijk R."/>
            <person name="Schleper C."/>
            <person name="Guy L."/>
            <person name="Ettema T.J."/>
        </authorList>
    </citation>
    <scope>NUCLEOTIDE SEQUENCE</scope>
</reference>
<evidence type="ECO:0000313" key="1">
    <source>
        <dbReference type="EMBL" id="KKN85031.1"/>
    </source>
</evidence>
<evidence type="ECO:0008006" key="2">
    <source>
        <dbReference type="Google" id="ProtNLM"/>
    </source>
</evidence>
<protein>
    <recommendedName>
        <fullName evidence="2">Adhesin</fullName>
    </recommendedName>
</protein>
<dbReference type="AlphaFoldDB" id="A0A0F9WGL5"/>
<dbReference type="Pfam" id="PF06980">
    <property type="entry name" value="DUF1302"/>
    <property type="match status" value="1"/>
</dbReference>
<dbReference type="EMBL" id="LAZR01000163">
    <property type="protein sequence ID" value="KKN85031.1"/>
    <property type="molecule type" value="Genomic_DNA"/>
</dbReference>
<name>A0A0F9WGL5_9ZZZZ</name>
<accession>A0A0F9WGL5</accession>
<sequence>MKNITTRTFLTCSLKPMVVAIAMASALPAHAVRFDIGEIEGQFDSSISIGSSWATASPDKDLIWANNGGNANAANTDDNRLNFDKGDAFSTIFKGIHDLSLQYGNTGVFLRGKYWYDFELKDGHQDLYDIDDDNRKTAAQASGVQLLDAFLYHNYAIGDMPGSVRIGRQVVSWGESTFIQNGINSINPIDAAAFRRPGAEIKEGLIPVNMLYLSQSLTENLGMEAFYQLEWDQTVIDNCGTFFAPSDNLADGCYQVGIGGSQNGANGDPTFVYLPRGADRDARDDGQFGVSFRYYAEELNQTEFGLYFMNIHSRLPTYNTIAAGGQTVIGAEPNSQTGQVDVALLGNYFLAYPEDIRIYGVSFQTNVGGTALSGELSYRPNQPVQISSNDLTGAALGNAVTPLNTSGHVPGAVFGVAIPPGTIIQGYKRLPVTQAQVTAVRIFDNILGARSMTVIGEVGYNHVSGIKKGLDELRYGRDSLYGSGPLPFGACEGVLNTANPSDCTYDGFYTSSSWGYRALVNMEYEGFAGVALKPSFAFSHDVDGTGPNFVEGSMAASVGLTGVYNNKYNASINYTNFFGGDYNPNTDRDFVAVSVGVNF</sequence>
<comment type="caution">
    <text evidence="1">The sequence shown here is derived from an EMBL/GenBank/DDBJ whole genome shotgun (WGS) entry which is preliminary data.</text>
</comment>
<dbReference type="InterPro" id="IPR010727">
    <property type="entry name" value="DUF1302"/>
</dbReference>
<organism evidence="1">
    <name type="scientific">marine sediment metagenome</name>
    <dbReference type="NCBI Taxonomy" id="412755"/>
    <lineage>
        <taxon>unclassified sequences</taxon>
        <taxon>metagenomes</taxon>
        <taxon>ecological metagenomes</taxon>
    </lineage>
</organism>
<proteinExistence type="predicted"/>